<dbReference type="NCBIfam" id="NF038206">
    <property type="entry name" value="RGCVC_fam"/>
    <property type="match status" value="1"/>
</dbReference>
<evidence type="ECO:0000256" key="1">
    <source>
        <dbReference type="SAM" id="MobiDB-lite"/>
    </source>
</evidence>
<accession>A0A4R2QVK9</accession>
<proteinExistence type="predicted"/>
<evidence type="ECO:0000313" key="2">
    <source>
        <dbReference type="EMBL" id="TCP54100.1"/>
    </source>
</evidence>
<sequence length="68" mass="7381">MTSAEPLEQPTPDPPAVEDGCPVCPHPWSAHDTIAARFCRVTERTGNPRACSCATIATYRDELTGLIR</sequence>
<dbReference type="Proteomes" id="UP000294911">
    <property type="component" value="Unassembled WGS sequence"/>
</dbReference>
<feature type="region of interest" description="Disordered" evidence="1">
    <location>
        <begin position="1"/>
        <end position="20"/>
    </location>
</feature>
<keyword evidence="3" id="KW-1185">Reference proteome</keyword>
<evidence type="ECO:0000313" key="3">
    <source>
        <dbReference type="Proteomes" id="UP000294911"/>
    </source>
</evidence>
<organism evidence="2 3">
    <name type="scientific">Tamaricihabitans halophyticus</name>
    <dbReference type="NCBI Taxonomy" id="1262583"/>
    <lineage>
        <taxon>Bacteria</taxon>
        <taxon>Bacillati</taxon>
        <taxon>Actinomycetota</taxon>
        <taxon>Actinomycetes</taxon>
        <taxon>Pseudonocardiales</taxon>
        <taxon>Pseudonocardiaceae</taxon>
        <taxon>Tamaricihabitans</taxon>
    </lineage>
</organism>
<dbReference type="EMBL" id="SLXQ01000003">
    <property type="protein sequence ID" value="TCP54100.1"/>
    <property type="molecule type" value="Genomic_DNA"/>
</dbReference>
<dbReference type="OrthoDB" id="5195416at2"/>
<dbReference type="AlphaFoldDB" id="A0A4R2QVK9"/>
<reference evidence="2 3" key="1">
    <citation type="submission" date="2019-03" db="EMBL/GenBank/DDBJ databases">
        <title>Genomic Encyclopedia of Type Strains, Phase IV (KMG-IV): sequencing the most valuable type-strain genomes for metagenomic binning, comparative biology and taxonomic classification.</title>
        <authorList>
            <person name="Goeker M."/>
        </authorList>
    </citation>
    <scope>NUCLEOTIDE SEQUENCE [LARGE SCALE GENOMIC DNA]</scope>
    <source>
        <strain evidence="2 3">DSM 45765</strain>
    </source>
</reference>
<protein>
    <submittedName>
        <fullName evidence="2">Uncharacterized protein</fullName>
    </submittedName>
</protein>
<gene>
    <name evidence="2" type="ORF">EV191_103141</name>
</gene>
<comment type="caution">
    <text evidence="2">The sequence shown here is derived from an EMBL/GenBank/DDBJ whole genome shotgun (WGS) entry which is preliminary data.</text>
</comment>
<name>A0A4R2QVK9_9PSEU</name>
<dbReference type="RefSeq" id="WP_132876874.1">
    <property type="nucleotide sequence ID" value="NZ_SLXQ01000003.1"/>
</dbReference>